<sequence length="104" mass="11789">MSMLQYYLSNLLKRCRKDGIFYVQFDVGNNRRVMVKLLASLASLEGYDIDWGGSGMPLTSYCPEIAQIIVLVKEKSVFTTCFIGLDDHSTYVPFHLISKVLEEG</sequence>
<protein>
    <submittedName>
        <fullName evidence="1">Uncharacterized protein</fullName>
    </submittedName>
</protein>
<evidence type="ECO:0000313" key="2">
    <source>
        <dbReference type="Proteomes" id="UP000260005"/>
    </source>
</evidence>
<reference evidence="1 2" key="1">
    <citation type="submission" date="2017-04" db="EMBL/GenBank/DDBJ databases">
        <title>Complete Genome Sequence of Lytic Bacteriophage EF1 Infecting Enterococcus faecalis Isolates.</title>
        <authorList>
            <person name="Kim D."/>
            <person name="Kim Y.J."/>
            <person name="Han B.K."/>
            <person name="Kim H."/>
        </authorList>
    </citation>
    <scope>NUCLEOTIDE SEQUENCE [LARGE SCALE GENOMIC DNA]</scope>
</reference>
<proteinExistence type="predicted"/>
<organism evidence="1 2">
    <name type="scientific">Enterococcus phage EF1</name>
    <dbReference type="NCBI Taxonomy" id="2025813"/>
    <lineage>
        <taxon>Viruses</taxon>
        <taxon>Duplodnaviria</taxon>
        <taxon>Heunggongvirae</taxon>
        <taxon>Uroviricota</taxon>
        <taxon>Caudoviricetes</taxon>
    </lineage>
</organism>
<evidence type="ECO:0000313" key="1">
    <source>
        <dbReference type="EMBL" id="ASZ76763.1"/>
    </source>
</evidence>
<keyword evidence="2" id="KW-1185">Reference proteome</keyword>
<dbReference type="EMBL" id="MF001358">
    <property type="protein sequence ID" value="ASZ76763.1"/>
    <property type="molecule type" value="Genomic_DNA"/>
</dbReference>
<dbReference type="Proteomes" id="UP000260005">
    <property type="component" value="Segment"/>
</dbReference>
<name>A0A249XXQ6_9CAUD</name>
<accession>A0A249XXQ6</accession>